<reference evidence="2" key="1">
    <citation type="submission" date="2021-02" db="EMBL/GenBank/DDBJ databases">
        <title>First Annotated Genome of the Yellow-green Alga Tribonema minus.</title>
        <authorList>
            <person name="Mahan K.M."/>
        </authorList>
    </citation>
    <scope>NUCLEOTIDE SEQUENCE</scope>
    <source>
        <strain evidence="2">UTEX B ZZ1240</strain>
    </source>
</reference>
<comment type="caution">
    <text evidence="2">The sequence shown here is derived from an EMBL/GenBank/DDBJ whole genome shotgun (WGS) entry which is preliminary data.</text>
</comment>
<sequence>MMAATGIRGDIIDKLGLNGRRDIDRIAFILFGLVVGSFLSSTSLIEFLPGPDIVRFTASWVIAFIPYGFLTLGIAKPALLQKSLVKAFSVNPEYRERLARHEAGHFLVGYLCGMPIESYQADSVTNAVAFFPAFYSSDAMLRRIPEPELLRLAAVSLGGIVAECLRFGTSEGGYADLMQLNALLRCGEERLSDREQQDRVRFAAVMAHSYLKTHGDALDRLTAAVQRSASVTDCIRAIEDRA</sequence>
<dbReference type="SUPFAM" id="SSF140990">
    <property type="entry name" value="FtsH protease domain-like"/>
    <property type="match status" value="1"/>
</dbReference>
<feature type="transmembrane region" description="Helical" evidence="1">
    <location>
        <begin position="57"/>
        <end position="75"/>
    </location>
</feature>
<keyword evidence="1" id="KW-0812">Transmembrane</keyword>
<dbReference type="Gene3D" id="1.20.58.760">
    <property type="entry name" value="Peptidase M41"/>
    <property type="match status" value="1"/>
</dbReference>
<organism evidence="2 3">
    <name type="scientific">Tribonema minus</name>
    <dbReference type="NCBI Taxonomy" id="303371"/>
    <lineage>
        <taxon>Eukaryota</taxon>
        <taxon>Sar</taxon>
        <taxon>Stramenopiles</taxon>
        <taxon>Ochrophyta</taxon>
        <taxon>PX clade</taxon>
        <taxon>Xanthophyceae</taxon>
        <taxon>Tribonematales</taxon>
        <taxon>Tribonemataceae</taxon>
        <taxon>Tribonema</taxon>
    </lineage>
</organism>
<evidence type="ECO:0000313" key="3">
    <source>
        <dbReference type="Proteomes" id="UP000664859"/>
    </source>
</evidence>
<keyword evidence="1" id="KW-1133">Transmembrane helix</keyword>
<evidence type="ECO:0000313" key="2">
    <source>
        <dbReference type="EMBL" id="KAG5180814.1"/>
    </source>
</evidence>
<dbReference type="GO" id="GO:0006508">
    <property type="term" value="P:proteolysis"/>
    <property type="evidence" value="ECO:0007669"/>
    <property type="project" value="InterPro"/>
</dbReference>
<proteinExistence type="predicted"/>
<keyword evidence="1" id="KW-0472">Membrane</keyword>
<dbReference type="PANTHER" id="PTHR33471">
    <property type="entry name" value="ATP-DEPENDENT ZINC METALLOPROTEASE-RELATED"/>
    <property type="match status" value="1"/>
</dbReference>
<dbReference type="Proteomes" id="UP000664859">
    <property type="component" value="Unassembled WGS sequence"/>
</dbReference>
<feature type="transmembrane region" description="Helical" evidence="1">
    <location>
        <begin position="26"/>
        <end position="45"/>
    </location>
</feature>
<dbReference type="EMBL" id="JAFCMP010000357">
    <property type="protein sequence ID" value="KAG5180814.1"/>
    <property type="molecule type" value="Genomic_DNA"/>
</dbReference>
<evidence type="ECO:0000256" key="1">
    <source>
        <dbReference type="SAM" id="Phobius"/>
    </source>
</evidence>
<accession>A0A835Z0R4</accession>
<dbReference type="AlphaFoldDB" id="A0A835Z0R4"/>
<dbReference type="GO" id="GO:0004222">
    <property type="term" value="F:metalloendopeptidase activity"/>
    <property type="evidence" value="ECO:0007669"/>
    <property type="project" value="InterPro"/>
</dbReference>
<dbReference type="GO" id="GO:0004176">
    <property type="term" value="F:ATP-dependent peptidase activity"/>
    <property type="evidence" value="ECO:0007669"/>
    <property type="project" value="InterPro"/>
</dbReference>
<dbReference type="InterPro" id="IPR037219">
    <property type="entry name" value="Peptidase_M41-like"/>
</dbReference>
<dbReference type="PANTHER" id="PTHR33471:SF7">
    <property type="entry name" value="ATP-DEPENDENT ZINC METALLOPROTEASE-RELATED"/>
    <property type="match status" value="1"/>
</dbReference>
<gene>
    <name evidence="2" type="ORF">JKP88DRAFT_166292</name>
</gene>
<keyword evidence="3" id="KW-1185">Reference proteome</keyword>
<evidence type="ECO:0008006" key="4">
    <source>
        <dbReference type="Google" id="ProtNLM"/>
    </source>
</evidence>
<dbReference type="GO" id="GO:0005524">
    <property type="term" value="F:ATP binding"/>
    <property type="evidence" value="ECO:0007669"/>
    <property type="project" value="InterPro"/>
</dbReference>
<protein>
    <recommendedName>
        <fullName evidence="4">ATP-dependent Zn protease</fullName>
    </recommendedName>
</protein>
<name>A0A835Z0R4_9STRA</name>
<dbReference type="OrthoDB" id="40154at2759"/>